<dbReference type="EMBL" id="FNZE01000014">
    <property type="protein sequence ID" value="SEJ68239.1"/>
    <property type="molecule type" value="Genomic_DNA"/>
</dbReference>
<keyword evidence="8 10" id="KW-0472">Membrane</keyword>
<reference evidence="13" key="1">
    <citation type="submission" date="2016-10" db="EMBL/GenBank/DDBJ databases">
        <authorList>
            <person name="Varghese N."/>
            <person name="Submissions S."/>
        </authorList>
    </citation>
    <scope>NUCLEOTIDE SEQUENCE [LARGE SCALE GENOMIC DNA]</scope>
    <source>
        <strain evidence="13">LMG 25967</strain>
    </source>
</reference>
<dbReference type="SUPFAM" id="SSF48452">
    <property type="entry name" value="TPR-like"/>
    <property type="match status" value="1"/>
</dbReference>
<keyword evidence="7 10" id="KW-1133">Transmembrane helix</keyword>
<gene>
    <name evidence="12" type="ORF">SAMN05216201_11432</name>
</gene>
<comment type="pathway">
    <text evidence="3">Porphyrin-containing compound metabolism; protoheme biosynthesis.</text>
</comment>
<dbReference type="RefSeq" id="WP_090312647.1">
    <property type="nucleotide sequence ID" value="NZ_FNZE01000014.1"/>
</dbReference>
<evidence type="ECO:0000313" key="13">
    <source>
        <dbReference type="Proteomes" id="UP000242930"/>
    </source>
</evidence>
<protein>
    <submittedName>
        <fullName evidence="12">HemY protein</fullName>
    </submittedName>
</protein>
<dbReference type="GO" id="GO:0006779">
    <property type="term" value="P:porphyrin-containing compound biosynthetic process"/>
    <property type="evidence" value="ECO:0007669"/>
    <property type="project" value="UniProtKB-KW"/>
</dbReference>
<sequence>MNRTFLLFLLAILAAALLGLAVAEHAGYVLIAWKGFRYESTLWVFLALGVALWALLYGIRLLLGLMGASGRLVNPWSGRNRARRVQLAAQRGLLEFAAGRWSHALRLLRRAAEHSSQPLVPYLAAARAASELGEHATADLMLEQARLREPKAAVAVALAQAQLLMARGEDERAVATLQPVREKHPRHPLALRLLQQLHLRLGNWAALCELLPDLRRQTLLKDSELDALERQARSALLVQAAQSGEQPLATLQQAWKQLPQAVRQTPALVACYAEQLQRLGAGGEAEDVLRGALKGQFDERLAYLYGLAEGRDPARQLASAEAWLKAHPEHPGLLLSLGRLALRNHLWGKARDYFEHSLRLERSAETYGELARLLARLGELERSNRLLQEGFGLLARDLPVLPQPGR</sequence>
<dbReference type="InterPro" id="IPR010817">
    <property type="entry name" value="HemY_N"/>
</dbReference>
<dbReference type="AlphaFoldDB" id="A0A1H7ARL8"/>
<dbReference type="STRING" id="915471.SAMN05216201_11432"/>
<comment type="subcellular location">
    <subcellularLocation>
        <location evidence="2">Cell inner membrane</location>
        <topology evidence="2">Multi-pass membrane protein</topology>
    </subcellularLocation>
</comment>
<dbReference type="UniPathway" id="UPA00252"/>
<dbReference type="Gene3D" id="1.25.40.10">
    <property type="entry name" value="Tetratricopeptide repeat domain"/>
    <property type="match status" value="2"/>
</dbReference>
<keyword evidence="9" id="KW-0627">Porphyrin biosynthesis</keyword>
<evidence type="ECO:0000256" key="1">
    <source>
        <dbReference type="ARBA" id="ARBA00002962"/>
    </source>
</evidence>
<dbReference type="OrthoDB" id="7053339at2"/>
<evidence type="ECO:0000256" key="7">
    <source>
        <dbReference type="ARBA" id="ARBA00022989"/>
    </source>
</evidence>
<name>A0A1H7ARL8_9PSED</name>
<dbReference type="InterPro" id="IPR011990">
    <property type="entry name" value="TPR-like_helical_dom_sf"/>
</dbReference>
<comment type="function">
    <text evidence="1">Involved in a late step of protoheme IX synthesis.</text>
</comment>
<keyword evidence="4" id="KW-1003">Cell membrane</keyword>
<keyword evidence="13" id="KW-1185">Reference proteome</keyword>
<evidence type="ECO:0000256" key="5">
    <source>
        <dbReference type="ARBA" id="ARBA00022519"/>
    </source>
</evidence>
<evidence type="ECO:0000313" key="12">
    <source>
        <dbReference type="EMBL" id="SEJ68239.1"/>
    </source>
</evidence>
<dbReference type="GO" id="GO:0005886">
    <property type="term" value="C:plasma membrane"/>
    <property type="evidence" value="ECO:0007669"/>
    <property type="project" value="UniProtKB-SubCell"/>
</dbReference>
<evidence type="ECO:0000256" key="8">
    <source>
        <dbReference type="ARBA" id="ARBA00023136"/>
    </source>
</evidence>
<accession>A0A1H7ARL8</accession>
<dbReference type="InterPro" id="IPR005254">
    <property type="entry name" value="Heme_biosyn_assoc_TPR_pro"/>
</dbReference>
<dbReference type="Pfam" id="PF07219">
    <property type="entry name" value="HemY_N"/>
    <property type="match status" value="1"/>
</dbReference>
<evidence type="ECO:0000256" key="4">
    <source>
        <dbReference type="ARBA" id="ARBA00022475"/>
    </source>
</evidence>
<evidence type="ECO:0000256" key="6">
    <source>
        <dbReference type="ARBA" id="ARBA00022692"/>
    </source>
</evidence>
<organism evidence="12 13">
    <name type="scientific">Pseudomonas linyingensis</name>
    <dbReference type="NCBI Taxonomy" id="915471"/>
    <lineage>
        <taxon>Bacteria</taxon>
        <taxon>Pseudomonadati</taxon>
        <taxon>Pseudomonadota</taxon>
        <taxon>Gammaproteobacteria</taxon>
        <taxon>Pseudomonadales</taxon>
        <taxon>Pseudomonadaceae</taxon>
        <taxon>Pseudomonas</taxon>
    </lineage>
</organism>
<proteinExistence type="predicted"/>
<dbReference type="Proteomes" id="UP000242930">
    <property type="component" value="Unassembled WGS sequence"/>
</dbReference>
<evidence type="ECO:0000256" key="10">
    <source>
        <dbReference type="SAM" id="Phobius"/>
    </source>
</evidence>
<feature type="transmembrane region" description="Helical" evidence="10">
    <location>
        <begin position="42"/>
        <end position="63"/>
    </location>
</feature>
<evidence type="ECO:0000256" key="3">
    <source>
        <dbReference type="ARBA" id="ARBA00004744"/>
    </source>
</evidence>
<keyword evidence="6 10" id="KW-0812">Transmembrane</keyword>
<feature type="domain" description="HemY N-terminal" evidence="11">
    <location>
        <begin position="27"/>
        <end position="133"/>
    </location>
</feature>
<keyword evidence="5" id="KW-0997">Cell inner membrane</keyword>
<evidence type="ECO:0000256" key="2">
    <source>
        <dbReference type="ARBA" id="ARBA00004429"/>
    </source>
</evidence>
<evidence type="ECO:0000259" key="11">
    <source>
        <dbReference type="Pfam" id="PF07219"/>
    </source>
</evidence>
<dbReference type="GO" id="GO:0042168">
    <property type="term" value="P:heme metabolic process"/>
    <property type="evidence" value="ECO:0007669"/>
    <property type="project" value="InterPro"/>
</dbReference>
<dbReference type="NCBIfam" id="TIGR00540">
    <property type="entry name" value="TPR_hemY_coli"/>
    <property type="match status" value="1"/>
</dbReference>
<evidence type="ECO:0000256" key="9">
    <source>
        <dbReference type="ARBA" id="ARBA00023244"/>
    </source>
</evidence>